<feature type="transmembrane region" description="Helical" evidence="1">
    <location>
        <begin position="55"/>
        <end position="78"/>
    </location>
</feature>
<evidence type="ECO:0000313" key="3">
    <source>
        <dbReference type="Proteomes" id="UP001237642"/>
    </source>
</evidence>
<dbReference type="EMBL" id="JAUIZM010000007">
    <property type="protein sequence ID" value="KAK1375313.1"/>
    <property type="molecule type" value="Genomic_DNA"/>
</dbReference>
<name>A0AAD8HZP4_9APIA</name>
<reference evidence="2" key="2">
    <citation type="submission" date="2023-05" db="EMBL/GenBank/DDBJ databases">
        <authorList>
            <person name="Schelkunov M.I."/>
        </authorList>
    </citation>
    <scope>NUCLEOTIDE SEQUENCE</scope>
    <source>
        <strain evidence="2">Hsosn_3</strain>
        <tissue evidence="2">Leaf</tissue>
    </source>
</reference>
<dbReference type="AlphaFoldDB" id="A0AAD8HZP4"/>
<keyword evidence="1" id="KW-1133">Transmembrane helix</keyword>
<protein>
    <submittedName>
        <fullName evidence="2">Tetraspanin family protein</fullName>
    </submittedName>
</protein>
<comment type="caution">
    <text evidence="2">The sequence shown here is derived from an EMBL/GenBank/DDBJ whole genome shotgun (WGS) entry which is preliminary data.</text>
</comment>
<accession>A0AAD8HZP4</accession>
<evidence type="ECO:0000256" key="1">
    <source>
        <dbReference type="SAM" id="Phobius"/>
    </source>
</evidence>
<feature type="transmembrane region" description="Helical" evidence="1">
    <location>
        <begin position="12"/>
        <end position="35"/>
    </location>
</feature>
<evidence type="ECO:0000313" key="2">
    <source>
        <dbReference type="EMBL" id="KAK1375313.1"/>
    </source>
</evidence>
<organism evidence="2 3">
    <name type="scientific">Heracleum sosnowskyi</name>
    <dbReference type="NCBI Taxonomy" id="360622"/>
    <lineage>
        <taxon>Eukaryota</taxon>
        <taxon>Viridiplantae</taxon>
        <taxon>Streptophyta</taxon>
        <taxon>Embryophyta</taxon>
        <taxon>Tracheophyta</taxon>
        <taxon>Spermatophyta</taxon>
        <taxon>Magnoliopsida</taxon>
        <taxon>eudicotyledons</taxon>
        <taxon>Gunneridae</taxon>
        <taxon>Pentapetalae</taxon>
        <taxon>asterids</taxon>
        <taxon>campanulids</taxon>
        <taxon>Apiales</taxon>
        <taxon>Apiaceae</taxon>
        <taxon>Apioideae</taxon>
        <taxon>apioid superclade</taxon>
        <taxon>Tordylieae</taxon>
        <taxon>Tordyliinae</taxon>
        <taxon>Heracleum</taxon>
    </lineage>
</organism>
<keyword evidence="3" id="KW-1185">Reference proteome</keyword>
<feature type="transmembrane region" description="Helical" evidence="1">
    <location>
        <begin position="85"/>
        <end position="104"/>
    </location>
</feature>
<keyword evidence="1" id="KW-0812">Transmembrane</keyword>
<keyword evidence="1" id="KW-0472">Membrane</keyword>
<gene>
    <name evidence="2" type="ORF">POM88_031506</name>
</gene>
<dbReference type="Proteomes" id="UP001237642">
    <property type="component" value="Unassembled WGS sequence"/>
</dbReference>
<reference evidence="2" key="1">
    <citation type="submission" date="2023-02" db="EMBL/GenBank/DDBJ databases">
        <title>Genome of toxic invasive species Heracleum sosnowskyi carries increased number of genes despite the absence of recent whole-genome duplications.</title>
        <authorList>
            <person name="Schelkunov M."/>
            <person name="Shtratnikova V."/>
            <person name="Makarenko M."/>
            <person name="Klepikova A."/>
            <person name="Omelchenko D."/>
            <person name="Novikova G."/>
            <person name="Obukhova E."/>
            <person name="Bogdanov V."/>
            <person name="Penin A."/>
            <person name="Logacheva M."/>
        </authorList>
    </citation>
    <scope>NUCLEOTIDE SEQUENCE</scope>
    <source>
        <strain evidence="2">Hsosn_3</strain>
        <tissue evidence="2">Leaf</tissue>
    </source>
</reference>
<proteinExistence type="predicted"/>
<feature type="transmembrane region" description="Helical" evidence="1">
    <location>
        <begin position="141"/>
        <end position="163"/>
    </location>
</feature>
<sequence length="198" mass="22474">MLKLMMSCLQVLLKLFNSIVGMAGIVMVLYGLWLIKVWQSDIQGSFLDHQTSFPWFIHAFIGLGISSCAIACLGHFAAHTAYSNLLSYYISVMSLLLLLEIAMMTNEIFNFWWLKDLTNDPAGRFDNFIGFVESNLDVCRWVGVLIILAQGVSILLATAMKILNRDLEIYSNFEDDSAPPHLYTPVHQLPYFTFTNYV</sequence>